<sequence length="365" mass="40463">MTSFLNFVIITLSLLCNPAYPDFALNSPVITNYGVWDANWVQCDHNTFVKAIQLEYSPFAEEFPPPGGDGPDTDDNHGLIRIAIECSSMSDSVDLPGAVKISGRPVGSFVAPLKTACDGFATGFQLLSDEPQIALDNTGANNLRIYCSGLKENPTQYVEGYGEYTGEWTDPQFCKDRQAICGIKSQVQNSGSDQTGINNIRVKCCDIPSPATNCVPTERWELVQECDNIRGKLQIECKFFRTVGIGRTPNFEATPPGGKSLLDEFYQYSALGFTSSWQYGEPPFWLMHDLSNRFATVLADSVETGQNWTVVGVETWGMETSTEIQFNVKEGYKGEIYQLVGTCGYFSVRTPRFRKWDRNVNGIVG</sequence>
<dbReference type="InterPro" id="IPR036706">
    <property type="entry name" value="VOMI_sf"/>
</dbReference>
<dbReference type="SUPFAM" id="SSF51092">
    <property type="entry name" value="Vitelline membrane outer protein-I (VMO-I)"/>
    <property type="match status" value="1"/>
</dbReference>
<dbReference type="InterPro" id="IPR005515">
    <property type="entry name" value="VOMI"/>
</dbReference>
<dbReference type="OrthoDB" id="6329319at2759"/>
<dbReference type="PANTHER" id="PTHR18841:SF0">
    <property type="entry name" value="VITELLINE MEMBRANE OUTER LAYER 1 HOMOLOG A-RELATED"/>
    <property type="match status" value="1"/>
</dbReference>
<comment type="caution">
    <text evidence="2">The sequence shown here is derived from an EMBL/GenBank/DDBJ whole genome shotgun (WGS) entry which is preliminary data.</text>
</comment>
<dbReference type="Gene3D" id="2.100.10.20">
    <property type="entry name" value="Vitelline membrane outer layer protein I (VOMI)"/>
    <property type="match status" value="1"/>
</dbReference>
<accession>A0A226D6Q8</accession>
<dbReference type="AlphaFoldDB" id="A0A226D6Q8"/>
<dbReference type="Proteomes" id="UP000198287">
    <property type="component" value="Unassembled WGS sequence"/>
</dbReference>
<keyword evidence="1" id="KW-0732">Signal</keyword>
<evidence type="ECO:0000313" key="2">
    <source>
        <dbReference type="EMBL" id="OXA41235.1"/>
    </source>
</evidence>
<protein>
    <submittedName>
        <fullName evidence="2">Vitelline membrane outer layer protein 1</fullName>
    </submittedName>
</protein>
<dbReference type="Pfam" id="PF03762">
    <property type="entry name" value="VOMI"/>
    <property type="match status" value="1"/>
</dbReference>
<keyword evidence="3" id="KW-1185">Reference proteome</keyword>
<dbReference type="EMBL" id="LNIX01000030">
    <property type="protein sequence ID" value="OXA41235.1"/>
    <property type="molecule type" value="Genomic_DNA"/>
</dbReference>
<dbReference type="GO" id="GO:0005615">
    <property type="term" value="C:extracellular space"/>
    <property type="evidence" value="ECO:0007669"/>
    <property type="project" value="TreeGrafter"/>
</dbReference>
<dbReference type="PANTHER" id="PTHR18841">
    <property type="entry name" value="VITELLINE MEMBRANE OUTER LAYER PROTEIN I-RELATED"/>
    <property type="match status" value="1"/>
</dbReference>
<feature type="chain" id="PRO_5012352838" evidence="1">
    <location>
        <begin position="22"/>
        <end position="365"/>
    </location>
</feature>
<gene>
    <name evidence="2" type="ORF">Fcan01_23908</name>
</gene>
<evidence type="ECO:0000256" key="1">
    <source>
        <dbReference type="SAM" id="SignalP"/>
    </source>
</evidence>
<organism evidence="2 3">
    <name type="scientific">Folsomia candida</name>
    <name type="common">Springtail</name>
    <dbReference type="NCBI Taxonomy" id="158441"/>
    <lineage>
        <taxon>Eukaryota</taxon>
        <taxon>Metazoa</taxon>
        <taxon>Ecdysozoa</taxon>
        <taxon>Arthropoda</taxon>
        <taxon>Hexapoda</taxon>
        <taxon>Collembola</taxon>
        <taxon>Entomobryomorpha</taxon>
        <taxon>Isotomoidea</taxon>
        <taxon>Isotomidae</taxon>
        <taxon>Proisotominae</taxon>
        <taxon>Folsomia</taxon>
    </lineage>
</organism>
<proteinExistence type="predicted"/>
<name>A0A226D6Q8_FOLCA</name>
<reference evidence="2 3" key="1">
    <citation type="submission" date="2015-12" db="EMBL/GenBank/DDBJ databases">
        <title>The genome of Folsomia candida.</title>
        <authorList>
            <person name="Faddeeva A."/>
            <person name="Derks M.F."/>
            <person name="Anvar Y."/>
            <person name="Smit S."/>
            <person name="Van Straalen N."/>
            <person name="Roelofs D."/>
        </authorList>
    </citation>
    <scope>NUCLEOTIDE SEQUENCE [LARGE SCALE GENOMIC DNA]</scope>
    <source>
        <strain evidence="2 3">VU population</strain>
        <tissue evidence="2">Whole body</tissue>
    </source>
</reference>
<feature type="signal peptide" evidence="1">
    <location>
        <begin position="1"/>
        <end position="21"/>
    </location>
</feature>
<dbReference type="STRING" id="158441.A0A226D6Q8"/>
<evidence type="ECO:0000313" key="3">
    <source>
        <dbReference type="Proteomes" id="UP000198287"/>
    </source>
</evidence>